<dbReference type="InterPro" id="IPR036640">
    <property type="entry name" value="ABC1_TM_sf"/>
</dbReference>
<dbReference type="Gene3D" id="1.20.1560.10">
    <property type="entry name" value="ABC transporter type 1, transmembrane domain"/>
    <property type="match status" value="1"/>
</dbReference>
<dbReference type="Gene3D" id="3.40.50.300">
    <property type="entry name" value="P-loop containing nucleotide triphosphate hydrolases"/>
    <property type="match status" value="1"/>
</dbReference>
<gene>
    <name evidence="12" type="primary">msbA10</name>
    <name evidence="12" type="ordered locus">sce7656</name>
</gene>
<feature type="domain" description="ABC transporter" evidence="10">
    <location>
        <begin position="356"/>
        <end position="597"/>
    </location>
</feature>
<dbReference type="InterPro" id="IPR039421">
    <property type="entry name" value="Type_1_exporter"/>
</dbReference>
<dbReference type="GO" id="GO:0005886">
    <property type="term" value="C:plasma membrane"/>
    <property type="evidence" value="ECO:0007669"/>
    <property type="project" value="UniProtKB-SubCell"/>
</dbReference>
<keyword evidence="7 9" id="KW-1133">Transmembrane helix</keyword>
<dbReference type="PANTHER" id="PTHR24221">
    <property type="entry name" value="ATP-BINDING CASSETTE SUB-FAMILY B"/>
    <property type="match status" value="1"/>
</dbReference>
<dbReference type="SUPFAM" id="SSF90123">
    <property type="entry name" value="ABC transporter transmembrane region"/>
    <property type="match status" value="1"/>
</dbReference>
<evidence type="ECO:0000259" key="10">
    <source>
        <dbReference type="PROSITE" id="PS50893"/>
    </source>
</evidence>
<dbReference type="InterPro" id="IPR017871">
    <property type="entry name" value="ABC_transporter-like_CS"/>
</dbReference>
<dbReference type="GO" id="GO:0140359">
    <property type="term" value="F:ABC-type transporter activity"/>
    <property type="evidence" value="ECO:0007669"/>
    <property type="project" value="InterPro"/>
</dbReference>
<dbReference type="Proteomes" id="UP000002139">
    <property type="component" value="Chromosome"/>
</dbReference>
<dbReference type="SUPFAM" id="SSF52540">
    <property type="entry name" value="P-loop containing nucleoside triphosphate hydrolases"/>
    <property type="match status" value="1"/>
</dbReference>
<keyword evidence="8 9" id="KW-0472">Membrane</keyword>
<dbReference type="GO" id="GO:0016887">
    <property type="term" value="F:ATP hydrolysis activity"/>
    <property type="evidence" value="ECO:0007669"/>
    <property type="project" value="InterPro"/>
</dbReference>
<keyword evidence="13" id="KW-1185">Reference proteome</keyword>
<dbReference type="InterPro" id="IPR027417">
    <property type="entry name" value="P-loop_NTPase"/>
</dbReference>
<dbReference type="InterPro" id="IPR011527">
    <property type="entry name" value="ABC1_TM_dom"/>
</dbReference>
<sequence length="603" mass="65195">MLGLSRLRDSFAYTPRTLQLVWRSSKAASVALGALTLAAAALPLGVAYVGKAITDAVVARDERAALVWVSVELGLVAALALAQRGLSLTRQLLGARLSIDIHGMILEKALSLSLVHFEDPEFYDQLTRARREASSRPAAVVTESFSLVQNLITLAGYAALLVGFSALAVLALVLAAVPATIAEARFSGAAFRLRNWRSPEARRLNYLEYVLANDGHAKEVKLFGLGPTFLERYKALAASFYREDSALAVRRAGWSYGLSLLGTAAFYGCYGAMAAGAAAGRLSLGEMVLYVAAFRQGQQAFQAVLAGVGGMYEHNLYMSNLFQYLSIPTGEPPAPPAGRGDAPAPLSADGARDRGVRFEGVGYRYPGQSRWALRGIDLHIPSGQSLALVGHNGAGKTTFIKLLARLYEPTEGRILLDGKDLRAWEPDALRRRIGVVFQDFNQYQLTLRENVGLGSVEHLADEPRVARAVAEGGADEVVTVVPGGLDAQLGRWFKGGVELSGGQWQKVALARAFMREQADILVLDEPTAALDAEAEHAVFQRFRSLSKGRTTIVISHRFPTVRMADRIVVLDGGRIVEEGTHDELVARGQRYARMFALQAEGYL</sequence>
<evidence type="ECO:0000256" key="7">
    <source>
        <dbReference type="ARBA" id="ARBA00022989"/>
    </source>
</evidence>
<dbReference type="GO" id="GO:0034040">
    <property type="term" value="F:ATPase-coupled lipid transmembrane transporter activity"/>
    <property type="evidence" value="ECO:0007669"/>
    <property type="project" value="TreeGrafter"/>
</dbReference>
<keyword evidence="2" id="KW-0813">Transport</keyword>
<evidence type="ECO:0000256" key="3">
    <source>
        <dbReference type="ARBA" id="ARBA00022475"/>
    </source>
</evidence>
<evidence type="ECO:0000313" key="13">
    <source>
        <dbReference type="Proteomes" id="UP000002139"/>
    </source>
</evidence>
<dbReference type="GO" id="GO:0005524">
    <property type="term" value="F:ATP binding"/>
    <property type="evidence" value="ECO:0007669"/>
    <property type="project" value="UniProtKB-KW"/>
</dbReference>
<dbReference type="STRING" id="448385.sce7656"/>
<feature type="transmembrane region" description="Helical" evidence="9">
    <location>
        <begin position="63"/>
        <end position="82"/>
    </location>
</feature>
<dbReference type="PROSITE" id="PS50929">
    <property type="entry name" value="ABC_TM1F"/>
    <property type="match status" value="1"/>
</dbReference>
<feature type="domain" description="ABC transmembrane type-1" evidence="11">
    <location>
        <begin position="30"/>
        <end position="313"/>
    </location>
</feature>
<keyword evidence="4 9" id="KW-0812">Transmembrane</keyword>
<dbReference type="HOGENOM" id="CLU_000604_84_3_7"/>
<evidence type="ECO:0000256" key="5">
    <source>
        <dbReference type="ARBA" id="ARBA00022741"/>
    </source>
</evidence>
<dbReference type="FunFam" id="3.40.50.300:FF:000221">
    <property type="entry name" value="Multidrug ABC transporter ATP-binding protein"/>
    <property type="match status" value="1"/>
</dbReference>
<evidence type="ECO:0000256" key="6">
    <source>
        <dbReference type="ARBA" id="ARBA00022840"/>
    </source>
</evidence>
<dbReference type="KEGG" id="scl:sce7656"/>
<organism evidence="12 13">
    <name type="scientific">Sorangium cellulosum (strain So ce56)</name>
    <name type="common">Polyangium cellulosum (strain So ce56)</name>
    <dbReference type="NCBI Taxonomy" id="448385"/>
    <lineage>
        <taxon>Bacteria</taxon>
        <taxon>Pseudomonadati</taxon>
        <taxon>Myxococcota</taxon>
        <taxon>Polyangia</taxon>
        <taxon>Polyangiales</taxon>
        <taxon>Polyangiaceae</taxon>
        <taxon>Sorangium</taxon>
    </lineage>
</organism>
<name>A9F5P8_SORC5</name>
<reference evidence="12 13" key="1">
    <citation type="journal article" date="2007" name="Nat. Biotechnol.">
        <title>Complete genome sequence of the myxobacterium Sorangium cellulosum.</title>
        <authorList>
            <person name="Schneiker S."/>
            <person name="Perlova O."/>
            <person name="Kaiser O."/>
            <person name="Gerth K."/>
            <person name="Alici A."/>
            <person name="Altmeyer M.O."/>
            <person name="Bartels D."/>
            <person name="Bekel T."/>
            <person name="Beyer S."/>
            <person name="Bode E."/>
            <person name="Bode H.B."/>
            <person name="Bolten C.J."/>
            <person name="Choudhuri J.V."/>
            <person name="Doss S."/>
            <person name="Elnakady Y.A."/>
            <person name="Frank B."/>
            <person name="Gaigalat L."/>
            <person name="Goesmann A."/>
            <person name="Groeger C."/>
            <person name="Gross F."/>
            <person name="Jelsbak L."/>
            <person name="Jelsbak L."/>
            <person name="Kalinowski J."/>
            <person name="Kegler C."/>
            <person name="Knauber T."/>
            <person name="Konietzny S."/>
            <person name="Kopp M."/>
            <person name="Krause L."/>
            <person name="Krug D."/>
            <person name="Linke B."/>
            <person name="Mahmud T."/>
            <person name="Martinez-Arias R."/>
            <person name="McHardy A.C."/>
            <person name="Merai M."/>
            <person name="Meyer F."/>
            <person name="Mormann S."/>
            <person name="Munoz-Dorado J."/>
            <person name="Perez J."/>
            <person name="Pradella S."/>
            <person name="Rachid S."/>
            <person name="Raddatz G."/>
            <person name="Rosenau F."/>
            <person name="Rueckert C."/>
            <person name="Sasse F."/>
            <person name="Scharfe M."/>
            <person name="Schuster S.C."/>
            <person name="Suen G."/>
            <person name="Treuner-Lange A."/>
            <person name="Velicer G.J."/>
            <person name="Vorholter F.-J."/>
            <person name="Weissman K.J."/>
            <person name="Welch R.D."/>
            <person name="Wenzel S.C."/>
            <person name="Whitworth D.E."/>
            <person name="Wilhelm S."/>
            <person name="Wittmann C."/>
            <person name="Bloecker H."/>
            <person name="Puehler A."/>
            <person name="Mueller R."/>
        </authorList>
    </citation>
    <scope>NUCLEOTIDE SEQUENCE [LARGE SCALE GENOMIC DNA]</scope>
    <source>
        <strain evidence="13">So ce56</strain>
    </source>
</reference>
<dbReference type="eggNOG" id="COG1132">
    <property type="taxonomic scope" value="Bacteria"/>
</dbReference>
<evidence type="ECO:0000313" key="12">
    <source>
        <dbReference type="EMBL" id="CAN97825.1"/>
    </source>
</evidence>
<protein>
    <submittedName>
        <fullName evidence="12">ABC transporter family carbohydrate exporter</fullName>
    </submittedName>
</protein>
<dbReference type="AlphaFoldDB" id="A9F5P8"/>
<keyword evidence="3" id="KW-1003">Cell membrane</keyword>
<evidence type="ECO:0000256" key="9">
    <source>
        <dbReference type="SAM" id="Phobius"/>
    </source>
</evidence>
<dbReference type="PROSITE" id="PS50893">
    <property type="entry name" value="ABC_TRANSPORTER_2"/>
    <property type="match status" value="1"/>
</dbReference>
<dbReference type="Pfam" id="PF00005">
    <property type="entry name" value="ABC_tran"/>
    <property type="match status" value="1"/>
</dbReference>
<evidence type="ECO:0000256" key="8">
    <source>
        <dbReference type="ARBA" id="ARBA00023136"/>
    </source>
</evidence>
<dbReference type="EMBL" id="AM746676">
    <property type="protein sequence ID" value="CAN97825.1"/>
    <property type="molecule type" value="Genomic_DNA"/>
</dbReference>
<evidence type="ECO:0000259" key="11">
    <source>
        <dbReference type="PROSITE" id="PS50929"/>
    </source>
</evidence>
<feature type="transmembrane region" description="Helical" evidence="9">
    <location>
        <begin position="154"/>
        <end position="177"/>
    </location>
</feature>
<comment type="subcellular location">
    <subcellularLocation>
        <location evidence="1">Cell membrane</location>
        <topology evidence="1">Multi-pass membrane protein</topology>
    </subcellularLocation>
</comment>
<dbReference type="InterPro" id="IPR003593">
    <property type="entry name" value="AAA+_ATPase"/>
</dbReference>
<dbReference type="BioCyc" id="SCEL448385:SCE_RS39220-MONOMER"/>
<dbReference type="InterPro" id="IPR003439">
    <property type="entry name" value="ABC_transporter-like_ATP-bd"/>
</dbReference>
<dbReference type="SMART" id="SM00382">
    <property type="entry name" value="AAA"/>
    <property type="match status" value="1"/>
</dbReference>
<evidence type="ECO:0000256" key="2">
    <source>
        <dbReference type="ARBA" id="ARBA00022448"/>
    </source>
</evidence>
<evidence type="ECO:0000256" key="1">
    <source>
        <dbReference type="ARBA" id="ARBA00004651"/>
    </source>
</evidence>
<keyword evidence="6" id="KW-0067">ATP-binding</keyword>
<dbReference type="PANTHER" id="PTHR24221:SF646">
    <property type="entry name" value="HAEMOLYSIN SECRETION ATP-BINDING PROTEIN"/>
    <property type="match status" value="1"/>
</dbReference>
<dbReference type="RefSeq" id="WP_012240264.1">
    <property type="nucleotide sequence ID" value="NC_010162.1"/>
</dbReference>
<dbReference type="PROSITE" id="PS00211">
    <property type="entry name" value="ABC_TRANSPORTER_1"/>
    <property type="match status" value="1"/>
</dbReference>
<proteinExistence type="predicted"/>
<keyword evidence="5" id="KW-0547">Nucleotide-binding</keyword>
<evidence type="ECO:0000256" key="4">
    <source>
        <dbReference type="ARBA" id="ARBA00022692"/>
    </source>
</evidence>
<dbReference type="OrthoDB" id="5480201at2"/>
<accession>A9F5P8</accession>